<evidence type="ECO:0000313" key="1">
    <source>
        <dbReference type="EMBL" id="KAK6352183.1"/>
    </source>
</evidence>
<dbReference type="EMBL" id="JAVHNS010000006">
    <property type="protein sequence ID" value="KAK6352183.1"/>
    <property type="molecule type" value="Genomic_DNA"/>
</dbReference>
<name>A0AAV9V132_9PEZI</name>
<dbReference type="Proteomes" id="UP001373714">
    <property type="component" value="Unassembled WGS sequence"/>
</dbReference>
<organism evidence="1 2">
    <name type="scientific">Orbilia blumenaviensis</name>
    <dbReference type="NCBI Taxonomy" id="1796055"/>
    <lineage>
        <taxon>Eukaryota</taxon>
        <taxon>Fungi</taxon>
        <taxon>Dikarya</taxon>
        <taxon>Ascomycota</taxon>
        <taxon>Pezizomycotina</taxon>
        <taxon>Orbiliomycetes</taxon>
        <taxon>Orbiliales</taxon>
        <taxon>Orbiliaceae</taxon>
        <taxon>Orbilia</taxon>
    </lineage>
</organism>
<evidence type="ECO:0000313" key="2">
    <source>
        <dbReference type="Proteomes" id="UP001373714"/>
    </source>
</evidence>
<gene>
    <name evidence="1" type="ORF">TWF730_009013</name>
</gene>
<proteinExistence type="predicted"/>
<reference evidence="1 2" key="1">
    <citation type="submission" date="2019-10" db="EMBL/GenBank/DDBJ databases">
        <authorList>
            <person name="Palmer J.M."/>
        </authorList>
    </citation>
    <scope>NUCLEOTIDE SEQUENCE [LARGE SCALE GENOMIC DNA]</scope>
    <source>
        <strain evidence="1 2">TWF730</strain>
    </source>
</reference>
<sequence>MITNSDGFYAYNRSLNTHGEILLSRGPREPEELQLSGYAPLRERPASPLVQKPFIRGPWRLGETWHRVEDDTDTSAINPKSTIIKPNFEEIAAARRKTLRPRCQRESYLEEVREQEEEEEEYRPTHTSWETPDRHAILTTVPIPKASPVRKGRANAYTPQEQNFMIVGDILSVSTFAKTCAVGTLLTKLLDLWVVGSWLPSRKPVPEVSDGPGKRYGE</sequence>
<comment type="caution">
    <text evidence="1">The sequence shown here is derived from an EMBL/GenBank/DDBJ whole genome shotgun (WGS) entry which is preliminary data.</text>
</comment>
<accession>A0AAV9V132</accession>
<keyword evidence="2" id="KW-1185">Reference proteome</keyword>
<dbReference type="AlphaFoldDB" id="A0AAV9V132"/>
<protein>
    <submittedName>
        <fullName evidence="1">Uncharacterized protein</fullName>
    </submittedName>
</protein>